<keyword evidence="1" id="KW-0812">Transmembrane</keyword>
<keyword evidence="1" id="KW-1133">Transmembrane helix</keyword>
<protein>
    <submittedName>
        <fullName evidence="2">Uncharacterized protein</fullName>
    </submittedName>
</protein>
<gene>
    <name evidence="2" type="ORF">MNOR_LOCUS4505</name>
</gene>
<evidence type="ECO:0000313" key="2">
    <source>
        <dbReference type="EMBL" id="CAL4065047.1"/>
    </source>
</evidence>
<name>A0AAV2PTG1_MEGNR</name>
<feature type="transmembrane region" description="Helical" evidence="1">
    <location>
        <begin position="70"/>
        <end position="92"/>
    </location>
</feature>
<dbReference type="AlphaFoldDB" id="A0AAV2PTG1"/>
<evidence type="ECO:0000313" key="3">
    <source>
        <dbReference type="Proteomes" id="UP001497623"/>
    </source>
</evidence>
<comment type="caution">
    <text evidence="2">The sequence shown here is derived from an EMBL/GenBank/DDBJ whole genome shotgun (WGS) entry which is preliminary data.</text>
</comment>
<proteinExistence type="predicted"/>
<accession>A0AAV2PTG1</accession>
<organism evidence="2 3">
    <name type="scientific">Meganyctiphanes norvegica</name>
    <name type="common">Northern krill</name>
    <name type="synonym">Thysanopoda norvegica</name>
    <dbReference type="NCBI Taxonomy" id="48144"/>
    <lineage>
        <taxon>Eukaryota</taxon>
        <taxon>Metazoa</taxon>
        <taxon>Ecdysozoa</taxon>
        <taxon>Arthropoda</taxon>
        <taxon>Crustacea</taxon>
        <taxon>Multicrustacea</taxon>
        <taxon>Malacostraca</taxon>
        <taxon>Eumalacostraca</taxon>
        <taxon>Eucarida</taxon>
        <taxon>Euphausiacea</taxon>
        <taxon>Euphausiidae</taxon>
        <taxon>Meganyctiphanes</taxon>
    </lineage>
</organism>
<keyword evidence="3" id="KW-1185">Reference proteome</keyword>
<reference evidence="2 3" key="1">
    <citation type="submission" date="2024-05" db="EMBL/GenBank/DDBJ databases">
        <authorList>
            <person name="Wallberg A."/>
        </authorList>
    </citation>
    <scope>NUCLEOTIDE SEQUENCE [LARGE SCALE GENOMIC DNA]</scope>
</reference>
<dbReference type="Proteomes" id="UP001497623">
    <property type="component" value="Unassembled WGS sequence"/>
</dbReference>
<keyword evidence="1" id="KW-0472">Membrane</keyword>
<evidence type="ECO:0000256" key="1">
    <source>
        <dbReference type="SAM" id="Phobius"/>
    </source>
</evidence>
<feature type="transmembrane region" description="Helical" evidence="1">
    <location>
        <begin position="43"/>
        <end position="64"/>
    </location>
</feature>
<dbReference type="EMBL" id="CAXKWB010001653">
    <property type="protein sequence ID" value="CAL4065047.1"/>
    <property type="molecule type" value="Genomic_DNA"/>
</dbReference>
<sequence>MGVEALRKLSKADTGLLGSDDAAAVEDDVFSTSVFSLFEEGNFNVAVTVTSASLVSVFAGSAVIVKLVTILLFSSLFLSVQSVELAAVVVILDGVMSKLCLLEEVLETTELLEDGAEVKIGIGVNGRETGFGLSSSVVWKSRFIIFLSLC</sequence>